<dbReference type="SUPFAM" id="SSF55729">
    <property type="entry name" value="Acyl-CoA N-acyltransferases (Nat)"/>
    <property type="match status" value="1"/>
</dbReference>
<proteinExistence type="predicted"/>
<evidence type="ECO:0000313" key="2">
    <source>
        <dbReference type="EMBL" id="SKB90235.1"/>
    </source>
</evidence>
<dbReference type="EMBL" id="UAVR01000023">
    <property type="protein sequence ID" value="SQA92321.1"/>
    <property type="molecule type" value="Genomic_DNA"/>
</dbReference>
<feature type="domain" description="N-acetyltransferase" evidence="1">
    <location>
        <begin position="5"/>
        <end position="159"/>
    </location>
</feature>
<keyword evidence="4" id="KW-1185">Reference proteome</keyword>
<evidence type="ECO:0000313" key="3">
    <source>
        <dbReference type="EMBL" id="SQA92321.1"/>
    </source>
</evidence>
<sequence length="245" mass="28966">MKKENTIRRLVDFSQLNRLVEMHKEIFMNTVLQDKLIYFDENFPHYLKTVLLDKNQYIFGVFTDNEINGFLHFKKYNESLFLNNIFIGEKIRGRGIGTEVLNTVLRYPFVMDEGMIFLELDVLQSNSGAKKWYEKLGLSEVSKDIWYFINNPRIDRDLNPHFEIATDDNNFNSLFYNKEKVATIINDFYIIVHNKLALEYPSIKTFVYKEMARDESIQYPVVDCSIRMKGTISQIIDKLGCLHLK</sequence>
<gene>
    <name evidence="3" type="ORF">NCTC11212_03967</name>
    <name evidence="2" type="ORF">SAMN05421800_11382</name>
</gene>
<dbReference type="InterPro" id="IPR016181">
    <property type="entry name" value="Acyl_CoA_acyltransferase"/>
</dbReference>
<dbReference type="EMBL" id="FUZE01000013">
    <property type="protein sequence ID" value="SKB90235.1"/>
    <property type="molecule type" value="Genomic_DNA"/>
</dbReference>
<dbReference type="Pfam" id="PF00583">
    <property type="entry name" value="Acetyltransf_1"/>
    <property type="match status" value="1"/>
</dbReference>
<name>A0AAX2IQM3_9FLAO</name>
<evidence type="ECO:0000259" key="1">
    <source>
        <dbReference type="PROSITE" id="PS51186"/>
    </source>
</evidence>
<organism evidence="3 5">
    <name type="scientific">Chryseobacterium balustinum</name>
    <dbReference type="NCBI Taxonomy" id="246"/>
    <lineage>
        <taxon>Bacteria</taxon>
        <taxon>Pseudomonadati</taxon>
        <taxon>Bacteroidota</taxon>
        <taxon>Flavobacteriia</taxon>
        <taxon>Flavobacteriales</taxon>
        <taxon>Weeksellaceae</taxon>
        <taxon>Chryseobacterium group</taxon>
        <taxon>Chryseobacterium</taxon>
    </lineage>
</organism>
<dbReference type="CDD" id="cd04301">
    <property type="entry name" value="NAT_SF"/>
    <property type="match status" value="1"/>
</dbReference>
<dbReference type="Proteomes" id="UP000251937">
    <property type="component" value="Unassembled WGS sequence"/>
</dbReference>
<comment type="caution">
    <text evidence="3">The sequence shown here is derived from an EMBL/GenBank/DDBJ whole genome shotgun (WGS) entry which is preliminary data.</text>
</comment>
<reference evidence="3 5" key="2">
    <citation type="submission" date="2018-06" db="EMBL/GenBank/DDBJ databases">
        <authorList>
            <consortium name="Pathogen Informatics"/>
            <person name="Doyle S."/>
        </authorList>
    </citation>
    <scope>NUCLEOTIDE SEQUENCE [LARGE SCALE GENOMIC DNA]</scope>
    <source>
        <strain evidence="3 5">NCTC11212</strain>
    </source>
</reference>
<dbReference type="Proteomes" id="UP000190669">
    <property type="component" value="Unassembled WGS sequence"/>
</dbReference>
<evidence type="ECO:0000313" key="5">
    <source>
        <dbReference type="Proteomes" id="UP000251937"/>
    </source>
</evidence>
<accession>A0AAX2IQM3</accession>
<reference evidence="2 4" key="1">
    <citation type="submission" date="2017-02" db="EMBL/GenBank/DDBJ databases">
        <authorList>
            <person name="Varghese N."/>
            <person name="Submissions S."/>
        </authorList>
    </citation>
    <scope>NUCLEOTIDE SEQUENCE [LARGE SCALE GENOMIC DNA]</scope>
    <source>
        <strain evidence="2 4">DSM 16775</strain>
    </source>
</reference>
<protein>
    <submittedName>
        <fullName evidence="2">Acetyltransferase (GNAT) family protein</fullName>
    </submittedName>
    <submittedName>
        <fullName evidence="3">Ribosomal-protein-alanine acetyltransferase</fullName>
    </submittedName>
</protein>
<dbReference type="Gene3D" id="3.40.630.30">
    <property type="match status" value="1"/>
</dbReference>
<dbReference type="KEGG" id="cbp:EB354_02665"/>
<dbReference type="GO" id="GO:0016747">
    <property type="term" value="F:acyltransferase activity, transferring groups other than amino-acyl groups"/>
    <property type="evidence" value="ECO:0007669"/>
    <property type="project" value="InterPro"/>
</dbReference>
<dbReference type="InterPro" id="IPR000182">
    <property type="entry name" value="GNAT_dom"/>
</dbReference>
<evidence type="ECO:0000313" key="4">
    <source>
        <dbReference type="Proteomes" id="UP000190669"/>
    </source>
</evidence>
<dbReference type="AlphaFoldDB" id="A0AAX2IQM3"/>
<dbReference type="RefSeq" id="WP_079465945.1">
    <property type="nucleotide sequence ID" value="NZ_CP033934.1"/>
</dbReference>
<dbReference type="PROSITE" id="PS51186">
    <property type="entry name" value="GNAT"/>
    <property type="match status" value="1"/>
</dbReference>